<organism evidence="3 4">
    <name type="scientific">Rickenella mellea</name>
    <dbReference type="NCBI Taxonomy" id="50990"/>
    <lineage>
        <taxon>Eukaryota</taxon>
        <taxon>Fungi</taxon>
        <taxon>Dikarya</taxon>
        <taxon>Basidiomycota</taxon>
        <taxon>Agaricomycotina</taxon>
        <taxon>Agaricomycetes</taxon>
        <taxon>Hymenochaetales</taxon>
        <taxon>Rickenellaceae</taxon>
        <taxon>Rickenella</taxon>
    </lineage>
</organism>
<keyword evidence="1" id="KW-0472">Membrane</keyword>
<keyword evidence="4" id="KW-1185">Reference proteome</keyword>
<sequence length="318" mass="36492">MNTLDLESFKQARWERNCQLAAVTVLLYEYAITFSDEVQFFWRKRWSFGKLLFLWSRYYSIAFNIGNATVFLQQHPSYDLCNRFFHWQNTGASLQVITTHVILELRLYAMYSSSKRILALFILLMACEITVMGVVFGFPKQGLVGTNNPRPGLYLCADGDPPNHVHWVSYYWTAILIIEGILLSLSLYKAYINHRTGAGGSLMKILTRDSVLYFVFIFWIYCANQIIWLANDLTLNEIGTGFSFCISAILANRLMIAVRSNFYRGHNHAGYGARDIISTVPTLDFNHNETMLTTALTTAVFRPSVHIELESFSETRGF</sequence>
<gene>
    <name evidence="3" type="ORF">BD410DRAFT_785385</name>
</gene>
<dbReference type="OrthoDB" id="3256800at2759"/>
<keyword evidence="1" id="KW-1133">Transmembrane helix</keyword>
<dbReference type="InterPro" id="IPR045340">
    <property type="entry name" value="DUF6533"/>
</dbReference>
<dbReference type="AlphaFoldDB" id="A0A4Y7QAS2"/>
<feature type="transmembrane region" description="Helical" evidence="1">
    <location>
        <begin position="241"/>
        <end position="258"/>
    </location>
</feature>
<evidence type="ECO:0000313" key="4">
    <source>
        <dbReference type="Proteomes" id="UP000294933"/>
    </source>
</evidence>
<evidence type="ECO:0000256" key="1">
    <source>
        <dbReference type="SAM" id="Phobius"/>
    </source>
</evidence>
<dbReference type="Proteomes" id="UP000294933">
    <property type="component" value="Unassembled WGS sequence"/>
</dbReference>
<evidence type="ECO:0000313" key="3">
    <source>
        <dbReference type="EMBL" id="TDL24694.1"/>
    </source>
</evidence>
<accession>A0A4Y7QAS2</accession>
<name>A0A4Y7QAS2_9AGAM</name>
<dbReference type="EMBL" id="ML170165">
    <property type="protein sequence ID" value="TDL24694.1"/>
    <property type="molecule type" value="Genomic_DNA"/>
</dbReference>
<dbReference type="VEuPathDB" id="FungiDB:BD410DRAFT_785385"/>
<reference evidence="3 4" key="1">
    <citation type="submission" date="2018-06" db="EMBL/GenBank/DDBJ databases">
        <title>A transcriptomic atlas of mushroom development highlights an independent origin of complex multicellularity.</title>
        <authorList>
            <consortium name="DOE Joint Genome Institute"/>
            <person name="Krizsan K."/>
            <person name="Almasi E."/>
            <person name="Merenyi Z."/>
            <person name="Sahu N."/>
            <person name="Viragh M."/>
            <person name="Koszo T."/>
            <person name="Mondo S."/>
            <person name="Kiss B."/>
            <person name="Balint B."/>
            <person name="Kues U."/>
            <person name="Barry K."/>
            <person name="Hegedus J.C."/>
            <person name="Henrissat B."/>
            <person name="Johnson J."/>
            <person name="Lipzen A."/>
            <person name="Ohm R."/>
            <person name="Nagy I."/>
            <person name="Pangilinan J."/>
            <person name="Yan J."/>
            <person name="Xiong Y."/>
            <person name="Grigoriev I.V."/>
            <person name="Hibbett D.S."/>
            <person name="Nagy L.G."/>
        </authorList>
    </citation>
    <scope>NUCLEOTIDE SEQUENCE [LARGE SCALE GENOMIC DNA]</scope>
    <source>
        <strain evidence="3 4">SZMC22713</strain>
    </source>
</reference>
<proteinExistence type="predicted"/>
<evidence type="ECO:0000259" key="2">
    <source>
        <dbReference type="Pfam" id="PF20151"/>
    </source>
</evidence>
<protein>
    <recommendedName>
        <fullName evidence="2">DUF6533 domain-containing protein</fullName>
    </recommendedName>
</protein>
<feature type="transmembrane region" description="Helical" evidence="1">
    <location>
        <begin position="211"/>
        <end position="229"/>
    </location>
</feature>
<feature type="domain" description="DUF6533" evidence="2">
    <location>
        <begin position="18"/>
        <end position="61"/>
    </location>
</feature>
<keyword evidence="1" id="KW-0812">Transmembrane</keyword>
<feature type="transmembrane region" description="Helical" evidence="1">
    <location>
        <begin position="170"/>
        <end position="191"/>
    </location>
</feature>
<dbReference type="Pfam" id="PF20151">
    <property type="entry name" value="DUF6533"/>
    <property type="match status" value="1"/>
</dbReference>
<feature type="transmembrane region" description="Helical" evidence="1">
    <location>
        <begin position="117"/>
        <end position="138"/>
    </location>
</feature>